<sequence length="136" mass="15364">MHGQCLRMDCIIVKLGICIAELDQLCVDKNARPVKVETEDQAKYLSGEKFGQALIGLAIPDGEEWGSEKFRWIIDGSKPTFTWWLGGQPNNAKQMRDGTMERFVRMKAGRWMDTNDGKDMIQKITCTADAYESTAL</sequence>
<reference evidence="2" key="1">
    <citation type="submission" date="2016-11" db="UniProtKB">
        <authorList>
            <consortium name="WormBaseParasite"/>
        </authorList>
    </citation>
    <scope>IDENTIFICATION</scope>
</reference>
<evidence type="ECO:0000313" key="1">
    <source>
        <dbReference type="Proteomes" id="UP000095287"/>
    </source>
</evidence>
<dbReference type="Gene3D" id="3.10.100.10">
    <property type="entry name" value="Mannose-Binding Protein A, subunit A"/>
    <property type="match status" value="1"/>
</dbReference>
<organism evidence="1 2">
    <name type="scientific">Steinernema glaseri</name>
    <dbReference type="NCBI Taxonomy" id="37863"/>
    <lineage>
        <taxon>Eukaryota</taxon>
        <taxon>Metazoa</taxon>
        <taxon>Ecdysozoa</taxon>
        <taxon>Nematoda</taxon>
        <taxon>Chromadorea</taxon>
        <taxon>Rhabditida</taxon>
        <taxon>Tylenchina</taxon>
        <taxon>Panagrolaimomorpha</taxon>
        <taxon>Strongyloidoidea</taxon>
        <taxon>Steinernematidae</taxon>
        <taxon>Steinernema</taxon>
    </lineage>
</organism>
<keyword evidence="1" id="KW-1185">Reference proteome</keyword>
<dbReference type="InterPro" id="IPR016187">
    <property type="entry name" value="CTDL_fold"/>
</dbReference>
<dbReference type="InterPro" id="IPR016186">
    <property type="entry name" value="C-type_lectin-like/link_sf"/>
</dbReference>
<dbReference type="WBParaSite" id="L893_g21719.t1">
    <property type="protein sequence ID" value="L893_g21719.t1"/>
    <property type="gene ID" value="L893_g21719"/>
</dbReference>
<dbReference type="SUPFAM" id="SSF56436">
    <property type="entry name" value="C-type lectin-like"/>
    <property type="match status" value="1"/>
</dbReference>
<name>A0A1I7Z1R2_9BILA</name>
<protein>
    <submittedName>
        <fullName evidence="2">C-type lectin domain-containing protein</fullName>
    </submittedName>
</protein>
<dbReference type="Proteomes" id="UP000095287">
    <property type="component" value="Unplaced"/>
</dbReference>
<evidence type="ECO:0000313" key="2">
    <source>
        <dbReference type="WBParaSite" id="L893_g21719.t1"/>
    </source>
</evidence>
<accession>A0A1I7Z1R2</accession>
<proteinExistence type="predicted"/>
<dbReference type="AlphaFoldDB" id="A0A1I7Z1R2"/>